<protein>
    <submittedName>
        <fullName evidence="2">Uncharacterized protein</fullName>
    </submittedName>
</protein>
<dbReference type="EMBL" id="VIEB01000005">
    <property type="protein sequence ID" value="TQE14215.1"/>
    <property type="molecule type" value="Genomic_DNA"/>
</dbReference>
<dbReference type="Proteomes" id="UP000315295">
    <property type="component" value="Unassembled WGS sequence"/>
</dbReference>
<sequence length="83" mass="9424">MVDTGIAKISFATRAKIGYLETPFTLHQFNIFIFFPFIRIRNISIHIMCTTLALFASLMSLFSFNFLSISVMLDKESPLVVAD</sequence>
<gene>
    <name evidence="2" type="ORF">C1H46_000134</name>
</gene>
<accession>A0A540NTC7</accession>
<organism evidence="2 3">
    <name type="scientific">Malus baccata</name>
    <name type="common">Siberian crab apple</name>
    <name type="synonym">Pyrus baccata</name>
    <dbReference type="NCBI Taxonomy" id="106549"/>
    <lineage>
        <taxon>Eukaryota</taxon>
        <taxon>Viridiplantae</taxon>
        <taxon>Streptophyta</taxon>
        <taxon>Embryophyta</taxon>
        <taxon>Tracheophyta</taxon>
        <taxon>Spermatophyta</taxon>
        <taxon>Magnoliopsida</taxon>
        <taxon>eudicotyledons</taxon>
        <taxon>Gunneridae</taxon>
        <taxon>Pentapetalae</taxon>
        <taxon>rosids</taxon>
        <taxon>fabids</taxon>
        <taxon>Rosales</taxon>
        <taxon>Rosaceae</taxon>
        <taxon>Amygdaloideae</taxon>
        <taxon>Maleae</taxon>
        <taxon>Malus</taxon>
    </lineage>
</organism>
<evidence type="ECO:0000313" key="3">
    <source>
        <dbReference type="Proteomes" id="UP000315295"/>
    </source>
</evidence>
<keyword evidence="1" id="KW-0472">Membrane</keyword>
<keyword evidence="1" id="KW-1133">Transmembrane helix</keyword>
<evidence type="ECO:0000256" key="1">
    <source>
        <dbReference type="SAM" id="Phobius"/>
    </source>
</evidence>
<dbReference type="AlphaFoldDB" id="A0A540NTC7"/>
<keyword evidence="1" id="KW-0812">Transmembrane</keyword>
<evidence type="ECO:0000313" key="2">
    <source>
        <dbReference type="EMBL" id="TQE14215.1"/>
    </source>
</evidence>
<keyword evidence="3" id="KW-1185">Reference proteome</keyword>
<proteinExistence type="predicted"/>
<feature type="transmembrane region" description="Helical" evidence="1">
    <location>
        <begin position="52"/>
        <end position="73"/>
    </location>
</feature>
<name>A0A540NTC7_MALBA</name>
<reference evidence="2 3" key="1">
    <citation type="journal article" date="2019" name="G3 (Bethesda)">
        <title>Sequencing of a Wild Apple (Malus baccata) Genome Unravels the Differences Between Cultivated and Wild Apple Species Regarding Disease Resistance and Cold Tolerance.</title>
        <authorList>
            <person name="Chen X."/>
        </authorList>
    </citation>
    <scope>NUCLEOTIDE SEQUENCE [LARGE SCALE GENOMIC DNA]</scope>
    <source>
        <strain evidence="3">cv. Shandingzi</strain>
        <tissue evidence="2">Leaves</tissue>
    </source>
</reference>
<comment type="caution">
    <text evidence="2">The sequence shown here is derived from an EMBL/GenBank/DDBJ whole genome shotgun (WGS) entry which is preliminary data.</text>
</comment>